<dbReference type="EMBL" id="BHYK01000037">
    <property type="protein sequence ID" value="GCD12587.1"/>
    <property type="molecule type" value="Genomic_DNA"/>
</dbReference>
<gene>
    <name evidence="1" type="ORF">Ctaglu_42100</name>
</gene>
<evidence type="ECO:0000313" key="2">
    <source>
        <dbReference type="Proteomes" id="UP000287872"/>
    </source>
</evidence>
<keyword evidence="2" id="KW-1185">Reference proteome</keyword>
<organism evidence="1 2">
    <name type="scientific">Clostridium tagluense</name>
    <dbReference type="NCBI Taxonomy" id="360422"/>
    <lineage>
        <taxon>Bacteria</taxon>
        <taxon>Bacillati</taxon>
        <taxon>Bacillota</taxon>
        <taxon>Clostridia</taxon>
        <taxon>Eubacteriales</taxon>
        <taxon>Clostridiaceae</taxon>
        <taxon>Clostridium</taxon>
    </lineage>
</organism>
<evidence type="ECO:0000313" key="1">
    <source>
        <dbReference type="EMBL" id="GCD12587.1"/>
    </source>
</evidence>
<protein>
    <submittedName>
        <fullName evidence="1">Uncharacterized protein</fullName>
    </submittedName>
</protein>
<name>A0A401USS1_9CLOT</name>
<comment type="caution">
    <text evidence="1">The sequence shown here is derived from an EMBL/GenBank/DDBJ whole genome shotgun (WGS) entry which is preliminary data.</text>
</comment>
<accession>A0A401USS1</accession>
<dbReference type="Proteomes" id="UP000287872">
    <property type="component" value="Unassembled WGS sequence"/>
</dbReference>
<reference evidence="1 2" key="1">
    <citation type="submission" date="2018-11" db="EMBL/GenBank/DDBJ databases">
        <title>Genome sequencing and assembly of Clostridium tagluense strain A121.</title>
        <authorList>
            <person name="Murakami T."/>
            <person name="Segawa T."/>
            <person name="Shcherbakova V.A."/>
            <person name="Mori H."/>
            <person name="Yoshimura Y."/>
        </authorList>
    </citation>
    <scope>NUCLEOTIDE SEQUENCE [LARGE SCALE GENOMIC DNA]</scope>
    <source>
        <strain evidence="1 2">A121</strain>
    </source>
</reference>
<sequence length="113" mass="13213">MIAFGITRMKNWNIVREELERLLGKFIDLDGFSPNSKITKIVTVATNEKENNFFIGVLPIDGAYESSTVFEGTKDLTWFKYPEEYSNTGVFWLDKNMVINIKDLMYLRQRFSL</sequence>
<proteinExistence type="predicted"/>
<dbReference type="AlphaFoldDB" id="A0A401USS1"/>